<dbReference type="EMBL" id="MN740596">
    <property type="protein sequence ID" value="QHS78321.1"/>
    <property type="molecule type" value="Genomic_DNA"/>
</dbReference>
<organism evidence="1">
    <name type="scientific">viral metagenome</name>
    <dbReference type="NCBI Taxonomy" id="1070528"/>
    <lineage>
        <taxon>unclassified sequences</taxon>
        <taxon>metagenomes</taxon>
        <taxon>organismal metagenomes</taxon>
    </lineage>
</organism>
<evidence type="ECO:0000313" key="1">
    <source>
        <dbReference type="EMBL" id="QHS78321.1"/>
    </source>
</evidence>
<dbReference type="AlphaFoldDB" id="A0A6C0AG52"/>
<proteinExistence type="predicted"/>
<accession>A0A6C0AG52</accession>
<name>A0A6C0AG52_9ZZZZ</name>
<protein>
    <submittedName>
        <fullName evidence="1">Uncharacterized protein</fullName>
    </submittedName>
</protein>
<sequence length="35" mass="4377">MHTIVYHIWYLKKIKNIIQNYTKKKFNTGQVKIKR</sequence>
<reference evidence="1" key="1">
    <citation type="journal article" date="2020" name="Nature">
        <title>Giant virus diversity and host interactions through global metagenomics.</title>
        <authorList>
            <person name="Schulz F."/>
            <person name="Roux S."/>
            <person name="Paez-Espino D."/>
            <person name="Jungbluth S."/>
            <person name="Walsh D.A."/>
            <person name="Denef V.J."/>
            <person name="McMahon K.D."/>
            <person name="Konstantinidis K.T."/>
            <person name="Eloe-Fadrosh E.A."/>
            <person name="Kyrpides N.C."/>
            <person name="Woyke T."/>
        </authorList>
    </citation>
    <scope>NUCLEOTIDE SEQUENCE</scope>
    <source>
        <strain evidence="1">GVMAG-S-1021933-23</strain>
    </source>
</reference>